<proteinExistence type="predicted"/>
<feature type="domain" description="Dynein heavy chain C-terminal" evidence="1">
    <location>
        <begin position="100"/>
        <end position="260"/>
    </location>
</feature>
<dbReference type="EMBL" id="CAJNOT010002550">
    <property type="protein sequence ID" value="CAF1325472.1"/>
    <property type="molecule type" value="Genomic_DNA"/>
</dbReference>
<dbReference type="GO" id="GO:0007018">
    <property type="term" value="P:microtubule-based movement"/>
    <property type="evidence" value="ECO:0007669"/>
    <property type="project" value="InterPro"/>
</dbReference>
<sequence length="263" mass="30335">MIHLGTNIKEFIANTIICGEVTTSNLTFNNDELLKLEQGNFNSSNETTQATHCLLHKMLQLERCGAFILQYYQNIELQHLLVVLCGRFDNCHHNRSPEFGFLTAMRQEVTRMHKGWSLDTVTIDNIVLRSYKDDIREAPNEGVYVYGLYLEGAGWNRKNTRLHESQNKVVYVQMPVIHIFAINPSVTNQTNGIVTSKKLRLNQISLRTKRNDQVSIAPYIYMCPLYKKPIRTDLHFITMLKLASNDIPEHWILRGVALLCDIK</sequence>
<dbReference type="Pfam" id="PF18199">
    <property type="entry name" value="Dynein_C"/>
    <property type="match status" value="1"/>
</dbReference>
<dbReference type="InterPro" id="IPR041228">
    <property type="entry name" value="Dynein_C"/>
</dbReference>
<comment type="caution">
    <text evidence="2">The sequence shown here is derived from an EMBL/GenBank/DDBJ whole genome shotgun (WGS) entry which is preliminary data.</text>
</comment>
<dbReference type="InterPro" id="IPR043160">
    <property type="entry name" value="Dynein_C_barrel"/>
</dbReference>
<evidence type="ECO:0000313" key="3">
    <source>
        <dbReference type="Proteomes" id="UP000663864"/>
    </source>
</evidence>
<dbReference type="Gene3D" id="3.10.490.20">
    <property type="match status" value="1"/>
</dbReference>
<evidence type="ECO:0000259" key="1">
    <source>
        <dbReference type="Pfam" id="PF18199"/>
    </source>
</evidence>
<dbReference type="GO" id="GO:0030286">
    <property type="term" value="C:dynein complex"/>
    <property type="evidence" value="ECO:0007669"/>
    <property type="project" value="InterPro"/>
</dbReference>
<dbReference type="FunFam" id="3.10.490.20:FF:000010">
    <property type="entry name" value="Dynein heavy chain, putative"/>
    <property type="match status" value="1"/>
</dbReference>
<reference evidence="2" key="1">
    <citation type="submission" date="2021-02" db="EMBL/GenBank/DDBJ databases">
        <authorList>
            <person name="Nowell W R."/>
        </authorList>
    </citation>
    <scope>NUCLEOTIDE SEQUENCE</scope>
</reference>
<dbReference type="PANTHER" id="PTHR46961:SF19">
    <property type="entry name" value="DYNEIN HEAVY CHAIN 5, AXONEMAL"/>
    <property type="match status" value="1"/>
</dbReference>
<dbReference type="GO" id="GO:0045505">
    <property type="term" value="F:dynein intermediate chain binding"/>
    <property type="evidence" value="ECO:0007669"/>
    <property type="project" value="InterPro"/>
</dbReference>
<dbReference type="InterPro" id="IPR026983">
    <property type="entry name" value="DHC"/>
</dbReference>
<organism evidence="2 3">
    <name type="scientific">Rotaria sordida</name>
    <dbReference type="NCBI Taxonomy" id="392033"/>
    <lineage>
        <taxon>Eukaryota</taxon>
        <taxon>Metazoa</taxon>
        <taxon>Spiralia</taxon>
        <taxon>Gnathifera</taxon>
        <taxon>Rotifera</taxon>
        <taxon>Eurotatoria</taxon>
        <taxon>Bdelloidea</taxon>
        <taxon>Philodinida</taxon>
        <taxon>Philodinidae</taxon>
        <taxon>Rotaria</taxon>
    </lineage>
</organism>
<accession>A0A815FFK8</accession>
<dbReference type="GO" id="GO:0051959">
    <property type="term" value="F:dynein light intermediate chain binding"/>
    <property type="evidence" value="ECO:0007669"/>
    <property type="project" value="InterPro"/>
</dbReference>
<name>A0A815FFK8_9BILA</name>
<dbReference type="PANTHER" id="PTHR46961">
    <property type="entry name" value="DYNEIN HEAVY CHAIN 1, AXONEMAL-LIKE PROTEIN"/>
    <property type="match status" value="1"/>
</dbReference>
<gene>
    <name evidence="2" type="ORF">ZHD862_LOCUS29240</name>
</gene>
<dbReference type="AlphaFoldDB" id="A0A815FFK8"/>
<protein>
    <recommendedName>
        <fullName evidence="1">Dynein heavy chain C-terminal domain-containing protein</fullName>
    </recommendedName>
</protein>
<dbReference type="Proteomes" id="UP000663864">
    <property type="component" value="Unassembled WGS sequence"/>
</dbReference>
<evidence type="ECO:0000313" key="2">
    <source>
        <dbReference type="EMBL" id="CAF1325472.1"/>
    </source>
</evidence>